<dbReference type="RefSeq" id="WP_282010631.1">
    <property type="nucleotide sequence ID" value="NZ_OX336137.1"/>
</dbReference>
<keyword evidence="1" id="KW-1133">Transmembrane helix</keyword>
<dbReference type="NCBIfam" id="TIGR04391">
    <property type="entry name" value="CcmD_alt_fam"/>
    <property type="match status" value="1"/>
</dbReference>
<keyword evidence="1" id="KW-0812">Transmembrane</keyword>
<dbReference type="Proteomes" id="UP001157733">
    <property type="component" value="Chromosome"/>
</dbReference>
<reference evidence="2 3" key="1">
    <citation type="submission" date="2022-09" db="EMBL/GenBank/DDBJ databases">
        <authorList>
            <person name="Kop L."/>
        </authorList>
    </citation>
    <scope>NUCLEOTIDE SEQUENCE [LARGE SCALE GENOMIC DNA]</scope>
    <source>
        <strain evidence="2 3">347</strain>
    </source>
</reference>
<protein>
    <recommendedName>
        <fullName evidence="4">CcmD family protein</fullName>
    </recommendedName>
</protein>
<dbReference type="EMBL" id="OX336137">
    <property type="protein sequence ID" value="CAI2717711.1"/>
    <property type="molecule type" value="Genomic_DNA"/>
</dbReference>
<evidence type="ECO:0000313" key="3">
    <source>
        <dbReference type="Proteomes" id="UP001157733"/>
    </source>
</evidence>
<accession>A0ABN8VX01</accession>
<proteinExistence type="predicted"/>
<name>A0ABN8VX01_9BACT</name>
<gene>
    <name evidence="2" type="ORF">NSPWAT_0852</name>
</gene>
<keyword evidence="3" id="KW-1185">Reference proteome</keyword>
<keyword evidence="1" id="KW-0472">Membrane</keyword>
<evidence type="ECO:0000256" key="1">
    <source>
        <dbReference type="SAM" id="Phobius"/>
    </source>
</evidence>
<dbReference type="InterPro" id="IPR030888">
    <property type="entry name" value="Put_ccm"/>
</dbReference>
<feature type="transmembrane region" description="Helical" evidence="1">
    <location>
        <begin position="6"/>
        <end position="26"/>
    </location>
</feature>
<sequence>MDNLGFLFAANLFVWGGILVYVFTLMKRNRSLKADLDLLNETLNKDKRND</sequence>
<organism evidence="2 3">
    <name type="scientific">Nitrospina watsonii</name>
    <dbReference type="NCBI Taxonomy" id="1323948"/>
    <lineage>
        <taxon>Bacteria</taxon>
        <taxon>Pseudomonadati</taxon>
        <taxon>Nitrospinota/Tectimicrobiota group</taxon>
        <taxon>Nitrospinota</taxon>
        <taxon>Nitrospinia</taxon>
        <taxon>Nitrospinales</taxon>
        <taxon>Nitrospinaceae</taxon>
        <taxon>Nitrospina</taxon>
    </lineage>
</organism>
<evidence type="ECO:0000313" key="2">
    <source>
        <dbReference type="EMBL" id="CAI2717711.1"/>
    </source>
</evidence>
<evidence type="ECO:0008006" key="4">
    <source>
        <dbReference type="Google" id="ProtNLM"/>
    </source>
</evidence>